<evidence type="ECO:0000313" key="3">
    <source>
        <dbReference type="Proteomes" id="UP000515913"/>
    </source>
</evidence>
<reference evidence="2 3" key="1">
    <citation type="submission" date="2020-08" db="EMBL/GenBank/DDBJ databases">
        <authorList>
            <person name="Liu C."/>
            <person name="Sun Q."/>
        </authorList>
    </citation>
    <scope>NUCLEOTIDE SEQUENCE [LARGE SCALE GENOMIC DNA]</scope>
    <source>
        <strain evidence="2 3">NSJ-57</strain>
    </source>
</reference>
<proteinExistence type="predicted"/>
<evidence type="ECO:0000313" key="2">
    <source>
        <dbReference type="EMBL" id="QNM14688.1"/>
    </source>
</evidence>
<accession>A0A7G9GV56</accession>
<keyword evidence="1" id="KW-0812">Transmembrane</keyword>
<keyword evidence="3" id="KW-1185">Reference proteome</keyword>
<keyword evidence="1" id="KW-0472">Membrane</keyword>
<dbReference type="KEGG" id="fho:H9Q81_06860"/>
<sequence length="54" mass="6377">MSMFWTFLFFAGLIWYIVTVVVVGYKGFQDVQEMLLNISKNNKKQQNINKNSEN</sequence>
<organism evidence="2 3">
    <name type="scientific">Fusobacterium hominis</name>
    <dbReference type="NCBI Taxonomy" id="2764326"/>
    <lineage>
        <taxon>Bacteria</taxon>
        <taxon>Fusobacteriati</taxon>
        <taxon>Fusobacteriota</taxon>
        <taxon>Fusobacteriia</taxon>
        <taxon>Fusobacteriales</taxon>
        <taxon>Fusobacteriaceae</taxon>
        <taxon>Fusobacterium</taxon>
    </lineage>
</organism>
<keyword evidence="1" id="KW-1133">Transmembrane helix</keyword>
<dbReference type="RefSeq" id="WP_176837364.1">
    <property type="nucleotide sequence ID" value="NZ_CP060637.1"/>
</dbReference>
<feature type="transmembrane region" description="Helical" evidence="1">
    <location>
        <begin position="6"/>
        <end position="25"/>
    </location>
</feature>
<evidence type="ECO:0000256" key="1">
    <source>
        <dbReference type="SAM" id="Phobius"/>
    </source>
</evidence>
<gene>
    <name evidence="2" type="ORF">H9Q81_06860</name>
</gene>
<dbReference type="Proteomes" id="UP000515913">
    <property type="component" value="Chromosome"/>
</dbReference>
<dbReference type="AlphaFoldDB" id="A0A7G9GV56"/>
<name>A0A7G9GV56_9FUSO</name>
<dbReference type="EMBL" id="CP060637">
    <property type="protein sequence ID" value="QNM14688.1"/>
    <property type="molecule type" value="Genomic_DNA"/>
</dbReference>
<protein>
    <submittedName>
        <fullName evidence="2">Uncharacterized protein</fullName>
    </submittedName>
</protein>